<feature type="domain" description="FAD dependent oxidoreductase" evidence="2">
    <location>
        <begin position="4"/>
        <end position="393"/>
    </location>
</feature>
<dbReference type="PRINTS" id="PR00411">
    <property type="entry name" value="PNDRDTASEI"/>
</dbReference>
<keyword evidence="4" id="KW-1185">Reference proteome</keyword>
<sequence length="412" mass="44513">MSADVTILGAGIVGICSALSLAERGLKVRLIDRDDPGQATSFGNAGVISPWSIIPQSMPGLWKKIPGWLVDPLGPVAVNPTYLPRLAGWGLRFLSQGREERVRAISAAMDTLNRDCVSLYRQHLQGTGHEDLIRDSYYVHAFRNGESASVDSLDNSLRRDAGAELERIGSADLKALEPALSDDFQAAIVIKGQARALSPGRIGQVLAEKFQNMGGELHRAEVQAILPQEGGGWTYVTREGQFTTPKLVLAMGVWSAELLKPLGIHIPLQSERGYHVCFTKPGIELNHSVLDVDMKLVASSMEDGLRVAGTAEFAGLDAPENQNRIKGLVKLAQRLSPDLNADDFTTWSGQRPSLPDSLPCIGEIDGFPDLITAFGHSHYGLMMAPKTGRVVADIASGTQVNIDLSPYIATRF</sequence>
<dbReference type="SUPFAM" id="SSF54373">
    <property type="entry name" value="FAD-linked reductases, C-terminal domain"/>
    <property type="match status" value="1"/>
</dbReference>
<dbReference type="SUPFAM" id="SSF51905">
    <property type="entry name" value="FAD/NAD(P)-binding domain"/>
    <property type="match status" value="1"/>
</dbReference>
<dbReference type="InterPro" id="IPR006076">
    <property type="entry name" value="FAD-dep_OxRdtase"/>
</dbReference>
<name>A0A1X6ZQC4_9RHOB</name>
<dbReference type="EC" id="1.4.99.6" evidence="3"/>
<dbReference type="OrthoDB" id="9805337at2"/>
<evidence type="ECO:0000313" key="4">
    <source>
        <dbReference type="Proteomes" id="UP000193061"/>
    </source>
</evidence>
<dbReference type="Proteomes" id="UP000193061">
    <property type="component" value="Unassembled WGS sequence"/>
</dbReference>
<dbReference type="RefSeq" id="WP_085806633.1">
    <property type="nucleotide sequence ID" value="NZ_FWFX01000010.1"/>
</dbReference>
<dbReference type="GO" id="GO:0016491">
    <property type="term" value="F:oxidoreductase activity"/>
    <property type="evidence" value="ECO:0007669"/>
    <property type="project" value="UniProtKB-KW"/>
</dbReference>
<dbReference type="Gene3D" id="3.50.50.60">
    <property type="entry name" value="FAD/NAD(P)-binding domain"/>
    <property type="match status" value="2"/>
</dbReference>
<keyword evidence="1 3" id="KW-0560">Oxidoreductase</keyword>
<evidence type="ECO:0000259" key="2">
    <source>
        <dbReference type="Pfam" id="PF01266"/>
    </source>
</evidence>
<evidence type="ECO:0000256" key="1">
    <source>
        <dbReference type="ARBA" id="ARBA00023002"/>
    </source>
</evidence>
<proteinExistence type="predicted"/>
<dbReference type="PANTHER" id="PTHR13847:SF289">
    <property type="entry name" value="GLYCINE OXIDASE"/>
    <property type="match status" value="1"/>
</dbReference>
<organism evidence="3 4">
    <name type="scientific">Roseovarius albus</name>
    <dbReference type="NCBI Taxonomy" id="1247867"/>
    <lineage>
        <taxon>Bacteria</taxon>
        <taxon>Pseudomonadati</taxon>
        <taxon>Pseudomonadota</taxon>
        <taxon>Alphaproteobacteria</taxon>
        <taxon>Rhodobacterales</taxon>
        <taxon>Roseobacteraceae</taxon>
        <taxon>Roseovarius</taxon>
    </lineage>
</organism>
<dbReference type="InterPro" id="IPR036188">
    <property type="entry name" value="FAD/NAD-bd_sf"/>
</dbReference>
<evidence type="ECO:0000313" key="3">
    <source>
        <dbReference type="EMBL" id="SLN58481.1"/>
    </source>
</evidence>
<dbReference type="Gene3D" id="3.30.9.10">
    <property type="entry name" value="D-Amino Acid Oxidase, subunit A, domain 2"/>
    <property type="match status" value="1"/>
</dbReference>
<dbReference type="GO" id="GO:0005737">
    <property type="term" value="C:cytoplasm"/>
    <property type="evidence" value="ECO:0007669"/>
    <property type="project" value="TreeGrafter"/>
</dbReference>
<dbReference type="Pfam" id="PF01266">
    <property type="entry name" value="DAO"/>
    <property type="match status" value="1"/>
</dbReference>
<reference evidence="3 4" key="1">
    <citation type="submission" date="2017-03" db="EMBL/GenBank/DDBJ databases">
        <authorList>
            <person name="Afonso C.L."/>
            <person name="Miller P.J."/>
            <person name="Scott M.A."/>
            <person name="Spackman E."/>
            <person name="Goraichik I."/>
            <person name="Dimitrov K.M."/>
            <person name="Suarez D.L."/>
            <person name="Swayne D.E."/>
        </authorList>
    </citation>
    <scope>NUCLEOTIDE SEQUENCE [LARGE SCALE GENOMIC DNA]</scope>
    <source>
        <strain evidence="3 4">CECT 7450</strain>
    </source>
</reference>
<dbReference type="PANTHER" id="PTHR13847">
    <property type="entry name" value="SARCOSINE DEHYDROGENASE-RELATED"/>
    <property type="match status" value="1"/>
</dbReference>
<accession>A0A1X6ZQC4</accession>
<gene>
    <name evidence="3" type="primary">dadA_3</name>
    <name evidence="3" type="ORF">ROA7450_03012</name>
</gene>
<protein>
    <submittedName>
        <fullName evidence="3">D-amino acid dehydrogenase small subunit</fullName>
        <ecNumber evidence="3">1.4.99.6</ecNumber>
    </submittedName>
</protein>
<dbReference type="EMBL" id="FWFX01000010">
    <property type="protein sequence ID" value="SLN58481.1"/>
    <property type="molecule type" value="Genomic_DNA"/>
</dbReference>
<dbReference type="AlphaFoldDB" id="A0A1X6ZQC4"/>